<keyword evidence="2" id="KW-1185">Reference proteome</keyword>
<comment type="caution">
    <text evidence="1">The sequence shown here is derived from an EMBL/GenBank/DDBJ whole genome shotgun (WGS) entry which is preliminary data.</text>
</comment>
<dbReference type="InterPro" id="IPR012348">
    <property type="entry name" value="RNR-like"/>
</dbReference>
<dbReference type="EMBL" id="JBHRXV010000004">
    <property type="protein sequence ID" value="MFC3712067.1"/>
    <property type="molecule type" value="Genomic_DNA"/>
</dbReference>
<dbReference type="Pfam" id="PF11583">
    <property type="entry name" value="AurF"/>
    <property type="match status" value="1"/>
</dbReference>
<accession>A0ABV7X9V3</accession>
<protein>
    <submittedName>
        <fullName evidence="1">Ferritin-like domain-containing protein</fullName>
    </submittedName>
</protein>
<proteinExistence type="predicted"/>
<name>A0ABV7X9V3_9SPHN</name>
<dbReference type="InterPro" id="IPR025859">
    <property type="entry name" value="AurF/CmlI"/>
</dbReference>
<dbReference type="CDD" id="cd00657">
    <property type="entry name" value="Ferritin_like"/>
    <property type="match status" value="1"/>
</dbReference>
<reference evidence="2" key="1">
    <citation type="journal article" date="2019" name="Int. J. Syst. Evol. Microbiol.">
        <title>The Global Catalogue of Microorganisms (GCM) 10K type strain sequencing project: providing services to taxonomists for standard genome sequencing and annotation.</title>
        <authorList>
            <consortium name="The Broad Institute Genomics Platform"/>
            <consortium name="The Broad Institute Genome Sequencing Center for Infectious Disease"/>
            <person name="Wu L."/>
            <person name="Ma J."/>
        </authorList>
    </citation>
    <scope>NUCLEOTIDE SEQUENCE [LARGE SCALE GENOMIC DNA]</scope>
    <source>
        <strain evidence="2">KCTC 42644</strain>
    </source>
</reference>
<organism evidence="1 2">
    <name type="scientific">Sphingoaurantiacus capsulatus</name>
    <dbReference type="NCBI Taxonomy" id="1771310"/>
    <lineage>
        <taxon>Bacteria</taxon>
        <taxon>Pseudomonadati</taxon>
        <taxon>Pseudomonadota</taxon>
        <taxon>Alphaproteobacteria</taxon>
        <taxon>Sphingomonadales</taxon>
        <taxon>Sphingosinicellaceae</taxon>
        <taxon>Sphingoaurantiacus</taxon>
    </lineage>
</organism>
<dbReference type="Gene3D" id="1.10.620.20">
    <property type="entry name" value="Ribonucleotide Reductase, subunit A"/>
    <property type="match status" value="1"/>
</dbReference>
<evidence type="ECO:0000313" key="1">
    <source>
        <dbReference type="EMBL" id="MFC3712067.1"/>
    </source>
</evidence>
<dbReference type="InterPro" id="IPR009078">
    <property type="entry name" value="Ferritin-like_SF"/>
</dbReference>
<dbReference type="Proteomes" id="UP001595615">
    <property type="component" value="Unassembled WGS sequence"/>
</dbReference>
<gene>
    <name evidence="1" type="ORF">ACFOMD_05780</name>
</gene>
<sequence>MTFTDTYGIKPESLSWEVPQDFDARFTWTYSDDRKDLLNLYAKGKQKQWDAEYRIDWDQDIDYDNPQGMPDELFALNGYPEYEKMSPREKVEIRRNSQAWGLSQFLHGEQGALICSAKIVTQVPDLEAKFYASTQTIDEARHVEAYKRLLEKIGLSHPMTGPLKSLLEQVLRDNRWDMTYLGMQVVIEGLALAAFAGIRDYSSSPLAAAVNAYVMEDEARHVAFGRLTLRSYYPQLTEAERREREEFLVEACYHMRDRFEQRELWEHLDLNVEAAVQHMHETAGSRQFRNHLFNRIVPVVKDIGLWGETVRKGYTDMGVMDYVNVDIDALQANDEHIAAQFDARRQNINDVAAMAAAE</sequence>
<dbReference type="SUPFAM" id="SSF47240">
    <property type="entry name" value="Ferritin-like"/>
    <property type="match status" value="1"/>
</dbReference>
<evidence type="ECO:0000313" key="2">
    <source>
        <dbReference type="Proteomes" id="UP001595615"/>
    </source>
</evidence>
<dbReference type="RefSeq" id="WP_380858238.1">
    <property type="nucleotide sequence ID" value="NZ_JBHRXV010000004.1"/>
</dbReference>